<dbReference type="InterPro" id="IPR050951">
    <property type="entry name" value="Retrovirus_Pol_polyprotein"/>
</dbReference>
<proteinExistence type="predicted"/>
<dbReference type="SUPFAM" id="SSF57756">
    <property type="entry name" value="Retrovirus zinc finger-like domains"/>
    <property type="match status" value="1"/>
</dbReference>
<feature type="coiled-coil region" evidence="3">
    <location>
        <begin position="146"/>
        <end position="173"/>
    </location>
</feature>
<keyword evidence="1" id="KW-0064">Aspartyl protease</keyword>
<keyword evidence="1" id="KW-0645">Protease</keyword>
<dbReference type="Pfam" id="PF22936">
    <property type="entry name" value="Pol_BBD"/>
    <property type="match status" value="1"/>
</dbReference>
<evidence type="ECO:0000259" key="5">
    <source>
        <dbReference type="PROSITE" id="PS50158"/>
    </source>
</evidence>
<protein>
    <submittedName>
        <fullName evidence="6">Retrovirus-related pol polyprotein from transposon TNT 1-94</fullName>
    </submittedName>
</protein>
<keyword evidence="2" id="KW-0863">Zinc-finger</keyword>
<dbReference type="EMBL" id="BQNB010017056">
    <property type="protein sequence ID" value="GJT58858.1"/>
    <property type="molecule type" value="Genomic_DNA"/>
</dbReference>
<dbReference type="Proteomes" id="UP001151760">
    <property type="component" value="Unassembled WGS sequence"/>
</dbReference>
<keyword evidence="2" id="KW-0479">Metal-binding</keyword>
<keyword evidence="7" id="KW-1185">Reference proteome</keyword>
<keyword evidence="2" id="KW-0862">Zinc</keyword>
<keyword evidence="3" id="KW-0175">Coiled coil</keyword>
<keyword evidence="1" id="KW-0378">Hydrolase</keyword>
<name>A0ABQ5F663_9ASTR</name>
<dbReference type="PANTHER" id="PTHR37984">
    <property type="entry name" value="PROTEIN CBG26694"/>
    <property type="match status" value="1"/>
</dbReference>
<evidence type="ECO:0000256" key="3">
    <source>
        <dbReference type="SAM" id="Coils"/>
    </source>
</evidence>
<dbReference type="PANTHER" id="PTHR37984:SF5">
    <property type="entry name" value="PROTEIN NYNRIN-LIKE"/>
    <property type="match status" value="1"/>
</dbReference>
<dbReference type="InterPro" id="IPR054722">
    <property type="entry name" value="PolX-like_BBD"/>
</dbReference>
<gene>
    <name evidence="6" type="ORF">Tco_1002391</name>
</gene>
<dbReference type="SUPFAM" id="SSF56672">
    <property type="entry name" value="DNA/RNA polymerases"/>
    <property type="match status" value="1"/>
</dbReference>
<reference evidence="6" key="1">
    <citation type="journal article" date="2022" name="Int. J. Mol. Sci.">
        <title>Draft Genome of Tanacetum Coccineum: Genomic Comparison of Closely Related Tanacetum-Family Plants.</title>
        <authorList>
            <person name="Yamashiro T."/>
            <person name="Shiraishi A."/>
            <person name="Nakayama K."/>
            <person name="Satake H."/>
        </authorList>
    </citation>
    <scope>NUCLEOTIDE SEQUENCE</scope>
</reference>
<dbReference type="InterPro" id="IPR036875">
    <property type="entry name" value="Znf_CCHC_sf"/>
</dbReference>
<feature type="region of interest" description="Disordered" evidence="4">
    <location>
        <begin position="414"/>
        <end position="436"/>
    </location>
</feature>
<dbReference type="InterPro" id="IPR043502">
    <property type="entry name" value="DNA/RNA_pol_sf"/>
</dbReference>
<evidence type="ECO:0000256" key="1">
    <source>
        <dbReference type="ARBA" id="ARBA00022750"/>
    </source>
</evidence>
<organism evidence="6 7">
    <name type="scientific">Tanacetum coccineum</name>
    <dbReference type="NCBI Taxonomy" id="301880"/>
    <lineage>
        <taxon>Eukaryota</taxon>
        <taxon>Viridiplantae</taxon>
        <taxon>Streptophyta</taxon>
        <taxon>Embryophyta</taxon>
        <taxon>Tracheophyta</taxon>
        <taxon>Spermatophyta</taxon>
        <taxon>Magnoliopsida</taxon>
        <taxon>eudicotyledons</taxon>
        <taxon>Gunneridae</taxon>
        <taxon>Pentapetalae</taxon>
        <taxon>asterids</taxon>
        <taxon>campanulids</taxon>
        <taxon>Asterales</taxon>
        <taxon>Asteraceae</taxon>
        <taxon>Asteroideae</taxon>
        <taxon>Anthemideae</taxon>
        <taxon>Anthemidinae</taxon>
        <taxon>Tanacetum</taxon>
    </lineage>
</organism>
<dbReference type="InterPro" id="IPR001878">
    <property type="entry name" value="Znf_CCHC"/>
</dbReference>
<evidence type="ECO:0000313" key="7">
    <source>
        <dbReference type="Proteomes" id="UP001151760"/>
    </source>
</evidence>
<evidence type="ECO:0000313" key="6">
    <source>
        <dbReference type="EMBL" id="GJT58858.1"/>
    </source>
</evidence>
<comment type="caution">
    <text evidence="6">The sequence shown here is derived from an EMBL/GenBank/DDBJ whole genome shotgun (WGS) entry which is preliminary data.</text>
</comment>
<reference evidence="6" key="2">
    <citation type="submission" date="2022-01" db="EMBL/GenBank/DDBJ databases">
        <authorList>
            <person name="Yamashiro T."/>
            <person name="Shiraishi A."/>
            <person name="Satake H."/>
            <person name="Nakayama K."/>
        </authorList>
    </citation>
    <scope>NUCLEOTIDE SEQUENCE</scope>
</reference>
<accession>A0ABQ5F663</accession>
<feature type="region of interest" description="Disordered" evidence="4">
    <location>
        <begin position="68"/>
        <end position="92"/>
    </location>
</feature>
<sequence>MPDSVPRERKSLALKAKKEYSDEECSTSRSEDEEYAIEVRDFKKFFKRRGDRKCFRCGDPNHLFGECPKPPKDKNQRAFVGGSWSDSGEEDDEKVKDETCLVSQASSEVCSKSSYFSDENASINDLVLNNEYDKLCKMSLKIITRNKRLTTTRNSLEKELSILKEKVSTLEKNNGVDLECVKCHMLKVENEKLKEEAIRLNKFEKSTHCLKEMLSNQKPFGEKLGLGFSSFEASSSGTKEIKFVKAHKKASFDRGPINMGGPHNVLAAPKIIMGPPAVMPGSKKIDLEPNEWIKDKGCSKHMTGNRKLLSSYKAYNRGNVIFGSNLRGNILGKGPSVEERALLFLEAQDRVKKRPRSFVMHLISTSFGIRAMVLMVERNRGEHLVRRFAGRGNEPDPRDVKIASLKQRIQELEFSQLQQDSPAEEAETESNDIGDEEEEYPFVNKHPSFQEEPIMLGEEESCPIYDTDNKEVKDGDKEEVRSLFLLIGKVVAPNSKILEARFNLHEEFSGVFPDELHDGLPSLRDIQHYIDLEPGSQLHNMPHYRISLGEHEELRRQVEELVSKGHVRERMSPCARPRGPLD</sequence>
<feature type="compositionally biased region" description="Acidic residues" evidence="4">
    <location>
        <begin position="422"/>
        <end position="436"/>
    </location>
</feature>
<dbReference type="Gene3D" id="3.10.10.10">
    <property type="entry name" value="HIV Type 1 Reverse Transcriptase, subunit A, domain 1"/>
    <property type="match status" value="1"/>
</dbReference>
<evidence type="ECO:0000256" key="2">
    <source>
        <dbReference type="PROSITE-ProRule" id="PRU00047"/>
    </source>
</evidence>
<dbReference type="PROSITE" id="PS50158">
    <property type="entry name" value="ZF_CCHC"/>
    <property type="match status" value="1"/>
</dbReference>
<evidence type="ECO:0000256" key="4">
    <source>
        <dbReference type="SAM" id="MobiDB-lite"/>
    </source>
</evidence>
<feature type="domain" description="CCHC-type" evidence="5">
    <location>
        <begin position="52"/>
        <end position="69"/>
    </location>
</feature>